<dbReference type="SUPFAM" id="SSF103473">
    <property type="entry name" value="MFS general substrate transporter"/>
    <property type="match status" value="1"/>
</dbReference>
<feature type="transmembrane region" description="Helical" evidence="5">
    <location>
        <begin position="330"/>
        <end position="354"/>
    </location>
</feature>
<feature type="domain" description="Major facilitator superfamily (MFS) profile" evidence="6">
    <location>
        <begin position="1"/>
        <end position="384"/>
    </location>
</feature>
<feature type="transmembrane region" description="Helical" evidence="5">
    <location>
        <begin position="360"/>
        <end position="379"/>
    </location>
</feature>
<evidence type="ECO:0000259" key="6">
    <source>
        <dbReference type="PROSITE" id="PS50850"/>
    </source>
</evidence>
<dbReference type="InterPro" id="IPR049680">
    <property type="entry name" value="FLVCR1-2_SLC49-like"/>
</dbReference>
<sequence length="388" mass="40060">MVMNRWLILGGYMLLTACTQLVWLSFAPITDAAAHDLGASVTQVGWLSAVFAGVYLLLGLPTGRLTDTHFSRALGFGAICNALGAGVRLLAPHNFAVQLLGQVILAVGQPFVVNAMSALAVRYFAPQERPKSIAAASASMFVGVLLASLSAPLLYAAGGLPLVLGLHALPTVLAALWVLLALRTHPTYDERSAADTGGWAWLTRDRLLHKLGLLLFVGFGTFSALSTWLEPLLPKGISATTSGNLLGGMVVGGIVGAATLPVWAAARGQRWSVLLCALLLTLGLLAVLALGQTVGLLALALGVGGFFLLACLATVLEWAEEHVGAGKQGLAVGLLMLVGNAGSLALMLGVGSLVEQHPKLALGLLALPVLLGLVMLLGMRGHTAKGQS</sequence>
<evidence type="ECO:0000256" key="2">
    <source>
        <dbReference type="ARBA" id="ARBA00022692"/>
    </source>
</evidence>
<evidence type="ECO:0000313" key="7">
    <source>
        <dbReference type="EMBL" id="GAA5501413.1"/>
    </source>
</evidence>
<keyword evidence="8" id="KW-1185">Reference proteome</keyword>
<feature type="transmembrane region" description="Helical" evidence="5">
    <location>
        <begin position="162"/>
        <end position="182"/>
    </location>
</feature>
<dbReference type="Proteomes" id="UP001458946">
    <property type="component" value="Unassembled WGS sequence"/>
</dbReference>
<evidence type="ECO:0000313" key="8">
    <source>
        <dbReference type="Proteomes" id="UP001458946"/>
    </source>
</evidence>
<dbReference type="Pfam" id="PF07690">
    <property type="entry name" value="MFS_1"/>
    <property type="match status" value="1"/>
</dbReference>
<dbReference type="InterPro" id="IPR011701">
    <property type="entry name" value="MFS"/>
</dbReference>
<dbReference type="PANTHER" id="PTHR10924:SF6">
    <property type="entry name" value="SOLUTE CARRIER FAMILY 49 MEMBER A3"/>
    <property type="match status" value="1"/>
</dbReference>
<feature type="transmembrane region" description="Helical" evidence="5">
    <location>
        <begin position="211"/>
        <end position="229"/>
    </location>
</feature>
<reference evidence="7 8" key="1">
    <citation type="submission" date="2024-02" db="EMBL/GenBank/DDBJ databases">
        <title>Deinococcus xinjiangensis NBRC 107630.</title>
        <authorList>
            <person name="Ichikawa N."/>
            <person name="Katano-Makiyama Y."/>
            <person name="Hidaka K."/>
        </authorList>
    </citation>
    <scope>NUCLEOTIDE SEQUENCE [LARGE SCALE GENOMIC DNA]</scope>
    <source>
        <strain evidence="7 8">NBRC 107630</strain>
    </source>
</reference>
<feature type="transmembrane region" description="Helical" evidence="5">
    <location>
        <begin position="271"/>
        <end position="290"/>
    </location>
</feature>
<keyword evidence="3 5" id="KW-1133">Transmembrane helix</keyword>
<comment type="subcellular location">
    <subcellularLocation>
        <location evidence="1">Membrane</location>
        <topology evidence="1">Multi-pass membrane protein</topology>
    </subcellularLocation>
</comment>
<evidence type="ECO:0000256" key="4">
    <source>
        <dbReference type="ARBA" id="ARBA00023136"/>
    </source>
</evidence>
<feature type="transmembrane region" description="Helical" evidence="5">
    <location>
        <begin position="133"/>
        <end position="156"/>
    </location>
</feature>
<organism evidence="7 8">
    <name type="scientific">Deinococcus xinjiangensis</name>
    <dbReference type="NCBI Taxonomy" id="457454"/>
    <lineage>
        <taxon>Bacteria</taxon>
        <taxon>Thermotogati</taxon>
        <taxon>Deinococcota</taxon>
        <taxon>Deinococci</taxon>
        <taxon>Deinococcales</taxon>
        <taxon>Deinococcaceae</taxon>
        <taxon>Deinococcus</taxon>
    </lineage>
</organism>
<feature type="transmembrane region" description="Helical" evidence="5">
    <location>
        <begin position="103"/>
        <end position="121"/>
    </location>
</feature>
<feature type="transmembrane region" description="Helical" evidence="5">
    <location>
        <begin position="73"/>
        <end position="91"/>
    </location>
</feature>
<dbReference type="Gene3D" id="1.20.1250.20">
    <property type="entry name" value="MFS general substrate transporter like domains"/>
    <property type="match status" value="2"/>
</dbReference>
<dbReference type="InterPro" id="IPR020846">
    <property type="entry name" value="MFS_dom"/>
</dbReference>
<proteinExistence type="predicted"/>
<dbReference type="InterPro" id="IPR036259">
    <property type="entry name" value="MFS_trans_sf"/>
</dbReference>
<evidence type="ECO:0000256" key="1">
    <source>
        <dbReference type="ARBA" id="ARBA00004141"/>
    </source>
</evidence>
<dbReference type="EMBL" id="BAABRN010000009">
    <property type="protein sequence ID" value="GAA5501413.1"/>
    <property type="molecule type" value="Genomic_DNA"/>
</dbReference>
<name>A0ABP9VDM7_9DEIO</name>
<comment type="caution">
    <text evidence="7">The sequence shown here is derived from an EMBL/GenBank/DDBJ whole genome shotgun (WGS) entry which is preliminary data.</text>
</comment>
<feature type="transmembrane region" description="Helical" evidence="5">
    <location>
        <begin position="245"/>
        <end position="264"/>
    </location>
</feature>
<dbReference type="PANTHER" id="PTHR10924">
    <property type="entry name" value="MAJOR FACILITATOR SUPERFAMILY PROTEIN-RELATED"/>
    <property type="match status" value="1"/>
</dbReference>
<keyword evidence="2 5" id="KW-0812">Transmembrane</keyword>
<feature type="transmembrane region" description="Helical" evidence="5">
    <location>
        <begin position="296"/>
        <end position="318"/>
    </location>
</feature>
<protein>
    <recommendedName>
        <fullName evidence="6">Major facilitator superfamily (MFS) profile domain-containing protein</fullName>
    </recommendedName>
</protein>
<evidence type="ECO:0000256" key="5">
    <source>
        <dbReference type="SAM" id="Phobius"/>
    </source>
</evidence>
<evidence type="ECO:0000256" key="3">
    <source>
        <dbReference type="ARBA" id="ARBA00022989"/>
    </source>
</evidence>
<dbReference type="PROSITE" id="PS51257">
    <property type="entry name" value="PROKAR_LIPOPROTEIN"/>
    <property type="match status" value="1"/>
</dbReference>
<gene>
    <name evidence="7" type="ORF">Dxin01_01145</name>
</gene>
<feature type="transmembrane region" description="Helical" evidence="5">
    <location>
        <begin position="44"/>
        <end position="61"/>
    </location>
</feature>
<accession>A0ABP9VDM7</accession>
<dbReference type="PROSITE" id="PS50850">
    <property type="entry name" value="MFS"/>
    <property type="match status" value="1"/>
</dbReference>
<keyword evidence="4 5" id="KW-0472">Membrane</keyword>